<reference evidence="6 7" key="1">
    <citation type="submission" date="2016-07" db="EMBL/GenBank/DDBJ databases">
        <title>Pervasive Adenine N6-methylation of Active Genes in Fungi.</title>
        <authorList>
            <consortium name="DOE Joint Genome Institute"/>
            <person name="Mondo S.J."/>
            <person name="Dannebaum R.O."/>
            <person name="Kuo R.C."/>
            <person name="Labutti K."/>
            <person name="Haridas S."/>
            <person name="Kuo A."/>
            <person name="Salamov A."/>
            <person name="Ahrendt S.R."/>
            <person name="Lipzen A."/>
            <person name="Sullivan W."/>
            <person name="Andreopoulos W.B."/>
            <person name="Clum A."/>
            <person name="Lindquist E."/>
            <person name="Daum C."/>
            <person name="Ramamoorthy G.K."/>
            <person name="Gryganskyi A."/>
            <person name="Culley D."/>
            <person name="Magnuson J.K."/>
            <person name="James T.Y."/>
            <person name="O'Malley M.A."/>
            <person name="Stajich J.E."/>
            <person name="Spatafora J.W."/>
            <person name="Visel A."/>
            <person name="Grigoriev I.V."/>
        </authorList>
    </citation>
    <scope>NUCLEOTIDE SEQUENCE [LARGE SCALE GENOMIC DNA]</scope>
    <source>
        <strain evidence="6 7">PL171</strain>
    </source>
</reference>
<dbReference type="InterPro" id="IPR001680">
    <property type="entry name" value="WD40_rpt"/>
</dbReference>
<keyword evidence="3" id="KW-0677">Repeat</keyword>
<dbReference type="EMBL" id="MCFL01000017">
    <property type="protein sequence ID" value="ORZ36446.1"/>
    <property type="molecule type" value="Genomic_DNA"/>
</dbReference>
<keyword evidence="7" id="KW-1185">Reference proteome</keyword>
<gene>
    <name evidence="6" type="ORF">BCR44DRAFT_51444</name>
</gene>
<dbReference type="InterPro" id="IPR036322">
    <property type="entry name" value="WD40_repeat_dom_sf"/>
</dbReference>
<dbReference type="GO" id="GO:0071230">
    <property type="term" value="P:cellular response to amino acid stimulus"/>
    <property type="evidence" value="ECO:0007669"/>
    <property type="project" value="TreeGrafter"/>
</dbReference>
<dbReference type="SMART" id="SM01302">
    <property type="entry name" value="Raptor_N"/>
    <property type="match status" value="1"/>
</dbReference>
<dbReference type="InterPro" id="IPR016024">
    <property type="entry name" value="ARM-type_fold"/>
</dbReference>
<dbReference type="Proteomes" id="UP000193411">
    <property type="component" value="Unassembled WGS sequence"/>
</dbReference>
<dbReference type="GO" id="GO:0010506">
    <property type="term" value="P:regulation of autophagy"/>
    <property type="evidence" value="ECO:0007669"/>
    <property type="project" value="TreeGrafter"/>
</dbReference>
<dbReference type="SUPFAM" id="SSF48371">
    <property type="entry name" value="ARM repeat"/>
    <property type="match status" value="1"/>
</dbReference>
<evidence type="ECO:0000313" key="6">
    <source>
        <dbReference type="EMBL" id="ORZ36446.1"/>
    </source>
</evidence>
<dbReference type="GO" id="GO:0030674">
    <property type="term" value="F:protein-macromolecule adaptor activity"/>
    <property type="evidence" value="ECO:0007669"/>
    <property type="project" value="TreeGrafter"/>
</dbReference>
<dbReference type="Gene3D" id="1.25.10.10">
    <property type="entry name" value="Leucine-rich Repeat Variant"/>
    <property type="match status" value="1"/>
</dbReference>
<feature type="domain" description="Raptor N-terminal CASPase-like" evidence="5">
    <location>
        <begin position="88"/>
        <end position="241"/>
    </location>
</feature>
<accession>A0A1Y2HPB7</accession>
<feature type="compositionally biased region" description="Low complexity" evidence="4">
    <location>
        <begin position="441"/>
        <end position="453"/>
    </location>
</feature>
<evidence type="ECO:0000256" key="1">
    <source>
        <dbReference type="ARBA" id="ARBA00009257"/>
    </source>
</evidence>
<comment type="caution">
    <text evidence="6">The sequence shown here is derived from an EMBL/GenBank/DDBJ whole genome shotgun (WGS) entry which is preliminary data.</text>
</comment>
<evidence type="ECO:0000256" key="4">
    <source>
        <dbReference type="SAM" id="MobiDB-lite"/>
    </source>
</evidence>
<dbReference type="Pfam" id="PF14538">
    <property type="entry name" value="Raptor_N"/>
    <property type="match status" value="1"/>
</dbReference>
<evidence type="ECO:0000259" key="5">
    <source>
        <dbReference type="SMART" id="SM01302"/>
    </source>
</evidence>
<evidence type="ECO:0000256" key="3">
    <source>
        <dbReference type="ARBA" id="ARBA00022737"/>
    </source>
</evidence>
<dbReference type="InterPro" id="IPR029347">
    <property type="entry name" value="Raptor_N"/>
</dbReference>
<evidence type="ECO:0000256" key="2">
    <source>
        <dbReference type="ARBA" id="ARBA00022574"/>
    </source>
</evidence>
<dbReference type="GO" id="GO:0030307">
    <property type="term" value="P:positive regulation of cell growth"/>
    <property type="evidence" value="ECO:0007669"/>
    <property type="project" value="TreeGrafter"/>
</dbReference>
<dbReference type="Gene3D" id="2.130.10.10">
    <property type="entry name" value="YVTN repeat-like/Quinoprotein amine dehydrogenase"/>
    <property type="match status" value="1"/>
</dbReference>
<dbReference type="PRINTS" id="PR01547">
    <property type="entry name" value="YEAST176DUF"/>
</dbReference>
<organism evidence="6 7">
    <name type="scientific">Catenaria anguillulae PL171</name>
    <dbReference type="NCBI Taxonomy" id="765915"/>
    <lineage>
        <taxon>Eukaryota</taxon>
        <taxon>Fungi</taxon>
        <taxon>Fungi incertae sedis</taxon>
        <taxon>Blastocladiomycota</taxon>
        <taxon>Blastocladiomycetes</taxon>
        <taxon>Blastocladiales</taxon>
        <taxon>Catenariaceae</taxon>
        <taxon>Catenaria</taxon>
    </lineage>
</organism>
<dbReference type="OrthoDB" id="10262360at2759"/>
<dbReference type="STRING" id="765915.A0A1Y2HPB7"/>
<proteinExistence type="inferred from homology"/>
<dbReference type="GO" id="GO:0009267">
    <property type="term" value="P:cellular response to starvation"/>
    <property type="evidence" value="ECO:0007669"/>
    <property type="project" value="TreeGrafter"/>
</dbReference>
<feature type="region of interest" description="Disordered" evidence="4">
    <location>
        <begin position="435"/>
        <end position="458"/>
    </location>
</feature>
<dbReference type="GO" id="GO:0031929">
    <property type="term" value="P:TOR signaling"/>
    <property type="evidence" value="ECO:0007669"/>
    <property type="project" value="InterPro"/>
</dbReference>
<dbReference type="GO" id="GO:0005737">
    <property type="term" value="C:cytoplasm"/>
    <property type="evidence" value="ECO:0007669"/>
    <property type="project" value="TreeGrafter"/>
</dbReference>
<name>A0A1Y2HPB7_9FUNG</name>
<dbReference type="PANTHER" id="PTHR12848:SF16">
    <property type="entry name" value="REGULATORY-ASSOCIATED PROTEIN OF MTOR"/>
    <property type="match status" value="1"/>
</dbReference>
<keyword evidence="2" id="KW-0853">WD repeat</keyword>
<dbReference type="PANTHER" id="PTHR12848">
    <property type="entry name" value="REGULATORY-ASSOCIATED PROTEIN OF MTOR"/>
    <property type="match status" value="1"/>
</dbReference>
<sequence>MVLPTDPPVLYPGMRGDVLPASIAHVLSARSTNTSDNRNPNPVAHLCPVAAPLSSAADDDPDNDPDNPSVLGREWALPSIPEWRASTRIKTVSVGIVVCLNIGVTPPDQPKPDHAAKMHAWVDPFKDAPPKSLELIGKNLQSQYEVLHPRARYRVALDATIEETKKLCMAMRRSAKEERVLFHYNGHGVPKPTQSGELWVFNKNYTQYIPVSVYDLQTWLGSPAVYVWDCSAAGTIVQAFNQFVVQRDAETQMAVVNNPMATMPPLFADSVQFAACGPNETLPWTPDLPADIFTSCLTTPITMALRWFLLTHPHARAKCALDLVSQLPGRLTDRRTPLGELNWIFTAVTDTIAWSVLPRDLFRRLFRQDLLLAALFRNYLLAHRILRHYGCTPMTSPALPDTTDMHPLWAAWDLVVDLVVDQLPGLIAAATVPRPTPAAPPTSAVASSALNPSQSPPPPPLPMVQPVEYIPSTFFAEQLSAFEVWLSLSPTARSPPLQLPIVLQVLLSQHHRLRALIILSKFLDLGPWAVAEALQVGIFPYVAKLLQSPAPELKPVLVFIWTRILAVDPVSCQADLMKDVGYAYFVHVLSPSANLVAVTDVSEHRAMCAFILATLCHGFHEGQAACVHHSVLPLAAQYLKDPDDLLRQWSCICIAQVCHQFSDAILAAVEDGIHQHIMQYCLPDAVTEVRAAAVLALGTFLQLASPQLQPLMLDMVTGLLPTMADASPLVRVEGTIAVACFVSHHRGWFEAKADEMVRTRAEEQENLAAATANGTKPATGSRLAALVSVPEADTFDTVAGAVWKVLLMASVDPDRAVARIAQRVVDAVLAKQPIYPPCSHLFERSRRYFAEPQLHAAEPRQPESVRDLERRWTFCRNRSMVLDSCATSPALPDQSWSQALTFPLPTSSASSSSSSTAPLTKDRATVRALRIHAFEPVLYAAAGNNVCAYTLPGLDQPSPSSATSITLPPPTQLCCIDHGAVPATALELIHEDAYSLLAVGSADGCVRVWRDILPYSTAYLRAGEPAPVPALAPTLATTWRALPDLTVPRVRGAAPDPLVLKWISSLSALAVAGASRVVRVWDLERDQPLHAVHTRSAASITGVTCDALAQPHVLVTSGGDGAVRVLDVRMRPTDALVATFKEHKAWCVGVDVGQCPPQLGQEVQAGLAGMVVSASAAGDVRVWDLRAPSRSVAVVNAFAQNASLSAFALHPYAPVAVTGSAAQQVKVVDLRRADAKGDMGRVSQTVTHYDGFLGQRLGKVASMTFHPLFGAFAIGAGAPGAPVVTVYRSQGGVAVNGVE</sequence>
<dbReference type="SMART" id="SM00320">
    <property type="entry name" value="WD40"/>
    <property type="match status" value="5"/>
</dbReference>
<dbReference type="SUPFAM" id="SSF50978">
    <property type="entry name" value="WD40 repeat-like"/>
    <property type="match status" value="1"/>
</dbReference>
<dbReference type="InterPro" id="IPR004083">
    <property type="entry name" value="Raptor"/>
</dbReference>
<comment type="similarity">
    <text evidence="1">Belongs to the WD repeat RAPTOR family.</text>
</comment>
<dbReference type="InterPro" id="IPR011989">
    <property type="entry name" value="ARM-like"/>
</dbReference>
<evidence type="ECO:0000313" key="7">
    <source>
        <dbReference type="Proteomes" id="UP000193411"/>
    </source>
</evidence>
<protein>
    <submittedName>
        <fullName evidence="6">Raptor N-terminal caspase like domain-domain-containing protein</fullName>
    </submittedName>
</protein>
<dbReference type="GO" id="GO:0031931">
    <property type="term" value="C:TORC1 complex"/>
    <property type="evidence" value="ECO:0007669"/>
    <property type="project" value="InterPro"/>
</dbReference>
<dbReference type="InterPro" id="IPR015943">
    <property type="entry name" value="WD40/YVTN_repeat-like_dom_sf"/>
</dbReference>